<feature type="transmembrane region" description="Helical" evidence="5">
    <location>
        <begin position="278"/>
        <end position="302"/>
    </location>
</feature>
<evidence type="ECO:0000256" key="3">
    <source>
        <dbReference type="ARBA" id="ARBA00022989"/>
    </source>
</evidence>
<gene>
    <name evidence="7" type="ORF">DME_LOCUS6280</name>
</gene>
<dbReference type="InterPro" id="IPR011547">
    <property type="entry name" value="SLC26A/SulP_dom"/>
</dbReference>
<feature type="transmembrane region" description="Helical" evidence="5">
    <location>
        <begin position="230"/>
        <end position="247"/>
    </location>
</feature>
<keyword evidence="2 5" id="KW-0812">Transmembrane</keyword>
<evidence type="ECO:0000256" key="1">
    <source>
        <dbReference type="ARBA" id="ARBA00004141"/>
    </source>
</evidence>
<sequence length="429" mass="47673">MNILFGFIPILHWLPKYKIREYLLNDLIGGFTVGIMHVPQGMAYASLAGLDPINGLYTSFFPPLIYMFFGTSRHISLGVFAIVSLMVGSTNIRVTEEINQFAITQNLTTLVDGLRYVVTALTLCVGLIQIVMGLLRLDFLTQYMSDQVIKGFTTGAAVHVFVAQLNKLIGVPLSRHSGFGKLFKVIRDLYEELSSANMVTITISTINIIVLYVCKNYLSVRLKKVSRIPVPFDLIIVIIGLIISKVLQLETSYNVQVVGNIPIGLPSPAMPKLSLFPYIWSDALAISIIVIVVGVSMGSLFAKKNNYAIDIRQEFYAMGLTECGSSLFPCWPAATALARSVIYESAGTKTQVHAIILLRIIKLYFLVCILSSVIIVALKGIFIQFLELETLWLQSKIDFVSLSLYLFIGNHRKALNHLGSLFHILRHFG</sequence>
<organism evidence="7 8">
    <name type="scientific">Dracunculus medinensis</name>
    <name type="common">Guinea worm</name>
    <dbReference type="NCBI Taxonomy" id="318479"/>
    <lineage>
        <taxon>Eukaryota</taxon>
        <taxon>Metazoa</taxon>
        <taxon>Ecdysozoa</taxon>
        <taxon>Nematoda</taxon>
        <taxon>Chromadorea</taxon>
        <taxon>Rhabditida</taxon>
        <taxon>Spirurina</taxon>
        <taxon>Dracunculoidea</taxon>
        <taxon>Dracunculidae</taxon>
        <taxon>Dracunculus</taxon>
    </lineage>
</organism>
<evidence type="ECO:0000313" key="8">
    <source>
        <dbReference type="Proteomes" id="UP000274756"/>
    </source>
</evidence>
<dbReference type="InterPro" id="IPR001902">
    <property type="entry name" value="SLC26A/SulP_fam"/>
</dbReference>
<dbReference type="Proteomes" id="UP000274756">
    <property type="component" value="Unassembled WGS sequence"/>
</dbReference>
<feature type="transmembrane region" description="Helical" evidence="5">
    <location>
        <begin position="363"/>
        <end position="385"/>
    </location>
</feature>
<dbReference type="EMBL" id="UYYG01001155">
    <property type="protein sequence ID" value="VDN56307.1"/>
    <property type="molecule type" value="Genomic_DNA"/>
</dbReference>
<dbReference type="AlphaFoldDB" id="A0A3P7QNS3"/>
<comment type="subcellular location">
    <subcellularLocation>
        <location evidence="1">Membrane</location>
        <topology evidence="1">Multi-pass membrane protein</topology>
    </subcellularLocation>
</comment>
<name>A0A3P7QNS3_DRAME</name>
<dbReference type="GO" id="GO:0055085">
    <property type="term" value="P:transmembrane transport"/>
    <property type="evidence" value="ECO:0007669"/>
    <property type="project" value="InterPro"/>
</dbReference>
<keyword evidence="8" id="KW-1185">Reference proteome</keyword>
<feature type="transmembrane region" description="Helical" evidence="5">
    <location>
        <begin position="198"/>
        <end position="218"/>
    </location>
</feature>
<accession>A0A3P7QNS3</accession>
<evidence type="ECO:0000313" key="7">
    <source>
        <dbReference type="EMBL" id="VDN56307.1"/>
    </source>
</evidence>
<dbReference type="GO" id="GO:0016020">
    <property type="term" value="C:membrane"/>
    <property type="evidence" value="ECO:0007669"/>
    <property type="project" value="UniProtKB-SubCell"/>
</dbReference>
<keyword evidence="4 5" id="KW-0472">Membrane</keyword>
<evidence type="ECO:0000256" key="2">
    <source>
        <dbReference type="ARBA" id="ARBA00022692"/>
    </source>
</evidence>
<dbReference type="STRING" id="318479.A0A3P7QNS3"/>
<evidence type="ECO:0000256" key="4">
    <source>
        <dbReference type="ARBA" id="ARBA00023136"/>
    </source>
</evidence>
<feature type="transmembrane region" description="Helical" evidence="5">
    <location>
        <begin position="114"/>
        <end position="135"/>
    </location>
</feature>
<evidence type="ECO:0000259" key="6">
    <source>
        <dbReference type="Pfam" id="PF00916"/>
    </source>
</evidence>
<dbReference type="PANTHER" id="PTHR11814">
    <property type="entry name" value="SULFATE TRANSPORTER"/>
    <property type="match status" value="1"/>
</dbReference>
<evidence type="ECO:0000256" key="5">
    <source>
        <dbReference type="SAM" id="Phobius"/>
    </source>
</evidence>
<feature type="domain" description="SLC26A/SulP transporter" evidence="6">
    <location>
        <begin position="23"/>
        <end position="400"/>
    </location>
</feature>
<keyword evidence="3 5" id="KW-1133">Transmembrane helix</keyword>
<protein>
    <recommendedName>
        <fullName evidence="6">SLC26A/SulP transporter domain-containing protein</fullName>
    </recommendedName>
</protein>
<proteinExistence type="predicted"/>
<reference evidence="7 8" key="1">
    <citation type="submission" date="2018-11" db="EMBL/GenBank/DDBJ databases">
        <authorList>
            <consortium name="Pathogen Informatics"/>
        </authorList>
    </citation>
    <scope>NUCLEOTIDE SEQUENCE [LARGE SCALE GENOMIC DNA]</scope>
</reference>
<feature type="transmembrane region" description="Helical" evidence="5">
    <location>
        <begin position="75"/>
        <end position="94"/>
    </location>
</feature>
<dbReference type="OrthoDB" id="288203at2759"/>
<dbReference type="Pfam" id="PF00916">
    <property type="entry name" value="Sulfate_transp"/>
    <property type="match status" value="1"/>
</dbReference>